<dbReference type="Gene3D" id="2.40.10.10">
    <property type="entry name" value="Trypsin-like serine proteases"/>
    <property type="match status" value="1"/>
</dbReference>
<feature type="domain" description="Peptidase S1" evidence="5">
    <location>
        <begin position="48"/>
        <end position="301"/>
    </location>
</feature>
<comment type="caution">
    <text evidence="6">The sequence shown here is derived from an EMBL/GenBank/DDBJ whole genome shotgun (WGS) entry which is preliminary data.</text>
</comment>
<dbReference type="InterPro" id="IPR001314">
    <property type="entry name" value="Peptidase_S1A"/>
</dbReference>
<organism evidence="6 7">
    <name type="scientific">Pseudolycoriella hygida</name>
    <dbReference type="NCBI Taxonomy" id="35572"/>
    <lineage>
        <taxon>Eukaryota</taxon>
        <taxon>Metazoa</taxon>
        <taxon>Ecdysozoa</taxon>
        <taxon>Arthropoda</taxon>
        <taxon>Hexapoda</taxon>
        <taxon>Insecta</taxon>
        <taxon>Pterygota</taxon>
        <taxon>Neoptera</taxon>
        <taxon>Endopterygota</taxon>
        <taxon>Diptera</taxon>
        <taxon>Nematocera</taxon>
        <taxon>Sciaroidea</taxon>
        <taxon>Sciaridae</taxon>
        <taxon>Pseudolycoriella</taxon>
    </lineage>
</organism>
<feature type="signal peptide" evidence="4">
    <location>
        <begin position="1"/>
        <end position="21"/>
    </location>
</feature>
<evidence type="ECO:0000256" key="1">
    <source>
        <dbReference type="ARBA" id="ARBA00023157"/>
    </source>
</evidence>
<evidence type="ECO:0000313" key="6">
    <source>
        <dbReference type="EMBL" id="KAJ6636562.1"/>
    </source>
</evidence>
<dbReference type="InterPro" id="IPR051487">
    <property type="entry name" value="Ser/Thr_Proteases_Immune/Dev"/>
</dbReference>
<dbReference type="PANTHER" id="PTHR24256">
    <property type="entry name" value="TRYPTASE-RELATED"/>
    <property type="match status" value="1"/>
</dbReference>
<evidence type="ECO:0000256" key="2">
    <source>
        <dbReference type="ARBA" id="ARBA00023180"/>
    </source>
</evidence>
<gene>
    <name evidence="6" type="primary">snk_4</name>
    <name evidence="6" type="ORF">Bhyg_15153</name>
</gene>
<dbReference type="AlphaFoldDB" id="A0A9Q0MUC2"/>
<keyword evidence="2" id="KW-0325">Glycoprotein</keyword>
<evidence type="ECO:0000259" key="5">
    <source>
        <dbReference type="PROSITE" id="PS50240"/>
    </source>
</evidence>
<comment type="similarity">
    <text evidence="3">Belongs to the peptidase S1 family. CLIP subfamily.</text>
</comment>
<dbReference type="CDD" id="cd00190">
    <property type="entry name" value="Tryp_SPc"/>
    <property type="match status" value="1"/>
</dbReference>
<feature type="chain" id="PRO_5040306597" evidence="4">
    <location>
        <begin position="22"/>
        <end position="302"/>
    </location>
</feature>
<sequence length="302" mass="34115">MLFFVLISVFVFSFEFRFVSGQTNNKGISVEPVADRAFIRKCSEYKKLCSAEPENCSHDSTSENTTINEFPYMAQIGDKITSNPNDYIWFCSGTLISDSFILTTANCVVNYRLSANYIRLDSLDNRDAPFNIFTVTASFLHPRYYKRSSYNDIALLQIGKSVEFSENIRPACLPLSRDELSENLLLTGWGITSTNQILESGFWKIPVNLIPDQECTQAYESHSRLRQGIDNETQFCAGSKAGERDAWDGFFGAPLIDLKHKCSCLHEIVGVVSFGKGCENGIPGLYTRVSSYVDWIERIVWP</sequence>
<evidence type="ECO:0000256" key="3">
    <source>
        <dbReference type="ARBA" id="ARBA00024195"/>
    </source>
</evidence>
<accession>A0A9Q0MUC2</accession>
<dbReference type="GO" id="GO:0006508">
    <property type="term" value="P:proteolysis"/>
    <property type="evidence" value="ECO:0007669"/>
    <property type="project" value="UniProtKB-KW"/>
</dbReference>
<dbReference type="OrthoDB" id="6339452at2759"/>
<keyword evidence="7" id="KW-1185">Reference proteome</keyword>
<keyword evidence="6" id="KW-0645">Protease</keyword>
<proteinExistence type="inferred from homology"/>
<dbReference type="InterPro" id="IPR001254">
    <property type="entry name" value="Trypsin_dom"/>
</dbReference>
<evidence type="ECO:0000256" key="4">
    <source>
        <dbReference type="SAM" id="SignalP"/>
    </source>
</evidence>
<dbReference type="PROSITE" id="PS50240">
    <property type="entry name" value="TRYPSIN_DOM"/>
    <property type="match status" value="1"/>
</dbReference>
<dbReference type="Proteomes" id="UP001151699">
    <property type="component" value="Chromosome C"/>
</dbReference>
<dbReference type="Pfam" id="PF00089">
    <property type="entry name" value="Trypsin"/>
    <property type="match status" value="1"/>
</dbReference>
<dbReference type="GO" id="GO:0004252">
    <property type="term" value="F:serine-type endopeptidase activity"/>
    <property type="evidence" value="ECO:0007669"/>
    <property type="project" value="InterPro"/>
</dbReference>
<name>A0A9Q0MUC2_9DIPT</name>
<dbReference type="PRINTS" id="PR00722">
    <property type="entry name" value="CHYMOTRYPSIN"/>
</dbReference>
<dbReference type="InterPro" id="IPR009003">
    <property type="entry name" value="Peptidase_S1_PA"/>
</dbReference>
<dbReference type="SUPFAM" id="SSF50494">
    <property type="entry name" value="Trypsin-like serine proteases"/>
    <property type="match status" value="1"/>
</dbReference>
<protein>
    <submittedName>
        <fullName evidence="6">Serine protease snake</fullName>
    </submittedName>
</protein>
<keyword evidence="1" id="KW-1015">Disulfide bond</keyword>
<dbReference type="SMART" id="SM00020">
    <property type="entry name" value="Tryp_SPc"/>
    <property type="match status" value="1"/>
</dbReference>
<keyword evidence="4" id="KW-0732">Signal</keyword>
<evidence type="ECO:0000313" key="7">
    <source>
        <dbReference type="Proteomes" id="UP001151699"/>
    </source>
</evidence>
<dbReference type="InterPro" id="IPR043504">
    <property type="entry name" value="Peptidase_S1_PA_chymotrypsin"/>
</dbReference>
<reference evidence="6" key="1">
    <citation type="submission" date="2022-07" db="EMBL/GenBank/DDBJ databases">
        <authorList>
            <person name="Trinca V."/>
            <person name="Uliana J.V.C."/>
            <person name="Torres T.T."/>
            <person name="Ward R.J."/>
            <person name="Monesi N."/>
        </authorList>
    </citation>
    <scope>NUCLEOTIDE SEQUENCE</scope>
    <source>
        <strain evidence="6">HSMRA1968</strain>
        <tissue evidence="6">Whole embryos</tissue>
    </source>
</reference>
<dbReference type="EMBL" id="WJQU01000004">
    <property type="protein sequence ID" value="KAJ6636562.1"/>
    <property type="molecule type" value="Genomic_DNA"/>
</dbReference>
<keyword evidence="6" id="KW-0378">Hydrolase</keyword>